<dbReference type="EMBL" id="JAFDVH010000024">
    <property type="protein sequence ID" value="KAG7455138.1"/>
    <property type="molecule type" value="Genomic_DNA"/>
</dbReference>
<feature type="compositionally biased region" description="Basic and acidic residues" evidence="7">
    <location>
        <begin position="106"/>
        <end position="115"/>
    </location>
</feature>
<dbReference type="FunFam" id="3.40.50.300:FF:000210">
    <property type="entry name" value="Si:dkey-16p6.1"/>
    <property type="match status" value="1"/>
</dbReference>
<dbReference type="InterPro" id="IPR001611">
    <property type="entry name" value="Leu-rich_rpt"/>
</dbReference>
<keyword evidence="2" id="KW-0963">Cytoplasm</keyword>
<keyword evidence="10" id="KW-1185">Reference proteome</keyword>
<evidence type="ECO:0000259" key="8">
    <source>
        <dbReference type="PROSITE" id="PS50837"/>
    </source>
</evidence>
<keyword evidence="4" id="KW-0677">Repeat</keyword>
<name>A0A9D3P9I6_MEGAT</name>
<dbReference type="Gene3D" id="3.80.10.10">
    <property type="entry name" value="Ribonuclease Inhibitor"/>
    <property type="match status" value="2"/>
</dbReference>
<dbReference type="GO" id="GO:0005524">
    <property type="term" value="F:ATP binding"/>
    <property type="evidence" value="ECO:0007669"/>
    <property type="project" value="UniProtKB-KW"/>
</dbReference>
<dbReference type="GO" id="GO:0005737">
    <property type="term" value="C:cytoplasm"/>
    <property type="evidence" value="ECO:0007669"/>
    <property type="project" value="UniProtKB-SubCell"/>
</dbReference>
<keyword evidence="5" id="KW-0547">Nucleotide-binding</keyword>
<dbReference type="CDD" id="cd00116">
    <property type="entry name" value="LRR_RI"/>
    <property type="match status" value="1"/>
</dbReference>
<dbReference type="Gene3D" id="3.40.50.300">
    <property type="entry name" value="P-loop containing nucleotide triphosphate hydrolases"/>
    <property type="match status" value="1"/>
</dbReference>
<dbReference type="Pfam" id="PF13516">
    <property type="entry name" value="LRR_6"/>
    <property type="match status" value="5"/>
</dbReference>
<proteinExistence type="predicted"/>
<dbReference type="SMART" id="SM00368">
    <property type="entry name" value="LRR_RI"/>
    <property type="match status" value="9"/>
</dbReference>
<evidence type="ECO:0000256" key="6">
    <source>
        <dbReference type="ARBA" id="ARBA00022840"/>
    </source>
</evidence>
<accession>A0A9D3P9I6</accession>
<evidence type="ECO:0000313" key="10">
    <source>
        <dbReference type="Proteomes" id="UP001046870"/>
    </source>
</evidence>
<dbReference type="Pfam" id="PF17776">
    <property type="entry name" value="NLRC4_HD2"/>
    <property type="match status" value="1"/>
</dbReference>
<evidence type="ECO:0000256" key="2">
    <source>
        <dbReference type="ARBA" id="ARBA00022490"/>
    </source>
</evidence>
<protein>
    <recommendedName>
        <fullName evidence="8">NACHT domain-containing protein</fullName>
    </recommendedName>
</protein>
<dbReference type="InterPro" id="IPR041075">
    <property type="entry name" value="NOD1/2_WH"/>
</dbReference>
<evidence type="ECO:0000256" key="5">
    <source>
        <dbReference type="ARBA" id="ARBA00022741"/>
    </source>
</evidence>
<dbReference type="SMART" id="SM01288">
    <property type="entry name" value="FISNA"/>
    <property type="match status" value="1"/>
</dbReference>
<dbReference type="InterPro" id="IPR032675">
    <property type="entry name" value="LRR_dom_sf"/>
</dbReference>
<gene>
    <name evidence="9" type="ORF">MATL_G00253320</name>
</gene>
<feature type="region of interest" description="Disordered" evidence="7">
    <location>
        <begin position="41"/>
        <end position="154"/>
    </location>
</feature>
<evidence type="ECO:0000256" key="7">
    <source>
        <dbReference type="SAM" id="MobiDB-lite"/>
    </source>
</evidence>
<dbReference type="Pfam" id="PF05729">
    <property type="entry name" value="NACHT"/>
    <property type="match status" value="1"/>
</dbReference>
<dbReference type="FunFam" id="3.80.10.10:FF:000100">
    <property type="entry name" value="Si:dkey-11n14.1"/>
    <property type="match status" value="1"/>
</dbReference>
<dbReference type="InterPro" id="IPR007111">
    <property type="entry name" value="NACHT_NTPase"/>
</dbReference>
<evidence type="ECO:0000313" key="9">
    <source>
        <dbReference type="EMBL" id="KAG7455138.1"/>
    </source>
</evidence>
<evidence type="ECO:0000256" key="1">
    <source>
        <dbReference type="ARBA" id="ARBA00004496"/>
    </source>
</evidence>
<feature type="compositionally biased region" description="Polar residues" evidence="7">
    <location>
        <begin position="124"/>
        <end position="147"/>
    </location>
</feature>
<dbReference type="OrthoDB" id="120976at2759"/>
<dbReference type="PANTHER" id="PTHR24106">
    <property type="entry name" value="NACHT, LRR AND CARD DOMAINS-CONTAINING"/>
    <property type="match status" value="1"/>
</dbReference>
<evidence type="ECO:0000256" key="4">
    <source>
        <dbReference type="ARBA" id="ARBA00022737"/>
    </source>
</evidence>
<dbReference type="InterPro" id="IPR041267">
    <property type="entry name" value="NLRP_HD2"/>
</dbReference>
<feature type="domain" description="NACHT" evidence="8">
    <location>
        <begin position="300"/>
        <end position="432"/>
    </location>
</feature>
<organism evidence="9 10">
    <name type="scientific">Megalops atlanticus</name>
    <name type="common">Tarpon</name>
    <name type="synonym">Clupea gigantea</name>
    <dbReference type="NCBI Taxonomy" id="7932"/>
    <lineage>
        <taxon>Eukaryota</taxon>
        <taxon>Metazoa</taxon>
        <taxon>Chordata</taxon>
        <taxon>Craniata</taxon>
        <taxon>Vertebrata</taxon>
        <taxon>Euteleostomi</taxon>
        <taxon>Actinopterygii</taxon>
        <taxon>Neopterygii</taxon>
        <taxon>Teleostei</taxon>
        <taxon>Elopiformes</taxon>
        <taxon>Megalopidae</taxon>
        <taxon>Megalops</taxon>
    </lineage>
</organism>
<dbReference type="InterPro" id="IPR027417">
    <property type="entry name" value="P-loop_NTPase"/>
</dbReference>
<dbReference type="Pfam" id="PF17779">
    <property type="entry name" value="WHD_NOD2"/>
    <property type="match status" value="1"/>
</dbReference>
<dbReference type="PROSITE" id="PS50837">
    <property type="entry name" value="NACHT"/>
    <property type="match status" value="1"/>
</dbReference>
<dbReference type="Pfam" id="PF14484">
    <property type="entry name" value="FISNA"/>
    <property type="match status" value="1"/>
</dbReference>
<sequence length="1144" mass="127924">MQVECVGVITKELQINQAAEIFPLALRYTSKDLLTMDSLPESLSSEPATAPEPPESEQTQDCPLRCSGGEFGPDSRVQRAESPALSCVSVQSDRSMEEPVQLSKGDFAEDPKVQRAESPALSCLSMQSNRSMEQPVQLSEADTTGNPKVQRAESPALSCLSVQSDRSMEQPVQFSSGFVAGSSGSLVSPNIHTTAHCVGYKRDTDTRQNEQLQTAQKAVKAKMKTRFQIISEVIAKQGNPTLLNSIYTELYITEGDSEGVNTEHEVRQIETVSRTQTTHYIAINCSDIFKPLPGQEKNIKTVLTKGIAGIGKTVSVQKFILDWAEGKANQDVHFIFALPFRELNLLKLKQFSLMELIHNYHPELDKVESIEQDEVKVLFIFDGLDECRLPLDFQNNERWCDITESTSVDVLLTNLIKGNLLPSALLWITTRPVAANQIPPECVHQVTEVRGFNDVQKEEYFRKRVSDKKLADRIISCIKSSRSLYIMCHIPVFCWISATVLEAMLNEEDSGKIPKTLTDMYTHFLLLQTTLKNQRYQVRKETTPQDLLQSDREMILKLGELAFQHLEDGNLIFYEEDLRKVGIDVSAASVHSGLCTEIFREESFSEMYQGRVFSFIHLSIQEYLAALYVFVSYRNSKKNLLDQSPTEKANRCSEETTLFDLHKMAVDQASQSQSGHLDLFLRFLLGLSLGSNQTLLQGLTQTGSIFGTVRSLFRSLLSQPQITLDSTEETVQYIKEKINKDLSAERTINLFHCLNELYDHTLVKEVQGFLSSGGIGRRELTPTQLSALVFVLLKSEEDLDEFELGKYSRSEEGLLRMLPVVKFSKRALMRRCDLTEKCCDVLASALSSNPSHLRELQLSENDLKDSGVKLLSAGLKNPHCKLEILGLRRCKLKDNCCDVLASALSSNPSHLRELQLSENHLKDSGVNQLSAGLRNPDCRLEILRMRRCKLTEKCCAALASALSSNPSHLKELQLSENHLTDSGVKLLSAGLKNPHCKLEILGLRGCKLTEKCCAALASALRSNPSHLRELQLSENHLKDSGVNQLSAGLMNSHCRLKILGLRECNLTDKCCEALAAVFRLTSSHLRELDLSENNLQDSGVKLLSTGLGNPHCKLEILRLWKMQLECVGVILKELQINQAAEILK</sequence>
<reference evidence="9" key="1">
    <citation type="submission" date="2021-01" db="EMBL/GenBank/DDBJ databases">
        <authorList>
            <person name="Zahm M."/>
            <person name="Roques C."/>
            <person name="Cabau C."/>
            <person name="Klopp C."/>
            <person name="Donnadieu C."/>
            <person name="Jouanno E."/>
            <person name="Lampietro C."/>
            <person name="Louis A."/>
            <person name="Herpin A."/>
            <person name="Echchiki A."/>
            <person name="Berthelot C."/>
            <person name="Parey E."/>
            <person name="Roest-Crollius H."/>
            <person name="Braasch I."/>
            <person name="Postlethwait J."/>
            <person name="Bobe J."/>
            <person name="Montfort J."/>
            <person name="Bouchez O."/>
            <person name="Begum T."/>
            <person name="Mejri S."/>
            <person name="Adams A."/>
            <person name="Chen W.-J."/>
            <person name="Guiguen Y."/>
        </authorList>
    </citation>
    <scope>NUCLEOTIDE SEQUENCE</scope>
    <source>
        <strain evidence="9">YG-15Mar2019-1</strain>
        <tissue evidence="9">Brain</tissue>
    </source>
</reference>
<keyword evidence="3" id="KW-0433">Leucine-rich repeat</keyword>
<keyword evidence="6" id="KW-0067">ATP-binding</keyword>
<dbReference type="SUPFAM" id="SSF52047">
    <property type="entry name" value="RNI-like"/>
    <property type="match status" value="1"/>
</dbReference>
<dbReference type="InterPro" id="IPR051261">
    <property type="entry name" value="NLR"/>
</dbReference>
<evidence type="ECO:0000256" key="3">
    <source>
        <dbReference type="ARBA" id="ARBA00022614"/>
    </source>
</evidence>
<comment type="subcellular location">
    <subcellularLocation>
        <location evidence="1">Cytoplasm</location>
    </subcellularLocation>
</comment>
<dbReference type="AlphaFoldDB" id="A0A9D3P9I6"/>
<dbReference type="InterPro" id="IPR029495">
    <property type="entry name" value="NACHT-assoc"/>
</dbReference>
<dbReference type="Proteomes" id="UP001046870">
    <property type="component" value="Chromosome 24"/>
</dbReference>
<comment type="caution">
    <text evidence="9">The sequence shown here is derived from an EMBL/GenBank/DDBJ whole genome shotgun (WGS) entry which is preliminary data.</text>
</comment>